<sequence length="50" mass="5572">MGTGNKGGSDIEKLFVQERFVEQYENSFNVRGGGGECEAADRQTKKEDRC</sequence>
<evidence type="ECO:0000256" key="1">
    <source>
        <dbReference type="SAM" id="MobiDB-lite"/>
    </source>
</evidence>
<dbReference type="AlphaFoldDB" id="A0A844DGQ8"/>
<evidence type="ECO:0000313" key="3">
    <source>
        <dbReference type="Proteomes" id="UP000462091"/>
    </source>
</evidence>
<accession>A0A844DGQ8</accession>
<gene>
    <name evidence="2" type="ORF">GKE10_00220</name>
</gene>
<feature type="region of interest" description="Disordered" evidence="1">
    <location>
        <begin position="31"/>
        <end position="50"/>
    </location>
</feature>
<comment type="caution">
    <text evidence="2">The sequence shown here is derived from an EMBL/GenBank/DDBJ whole genome shotgun (WGS) entry which is preliminary data.</text>
</comment>
<feature type="compositionally biased region" description="Basic and acidic residues" evidence="1">
    <location>
        <begin position="39"/>
        <end position="50"/>
    </location>
</feature>
<evidence type="ECO:0000313" key="2">
    <source>
        <dbReference type="EMBL" id="MSC50359.1"/>
    </source>
</evidence>
<name>A0A844DGQ8_9FIRM</name>
<dbReference type="EMBL" id="WKQM01000001">
    <property type="protein sequence ID" value="MSC50359.1"/>
    <property type="molecule type" value="Genomic_DNA"/>
</dbReference>
<organism evidence="2 3">
    <name type="scientific">Faecalibacterium prausnitzii</name>
    <dbReference type="NCBI Taxonomy" id="853"/>
    <lineage>
        <taxon>Bacteria</taxon>
        <taxon>Bacillati</taxon>
        <taxon>Bacillota</taxon>
        <taxon>Clostridia</taxon>
        <taxon>Eubacteriales</taxon>
        <taxon>Oscillospiraceae</taxon>
        <taxon>Faecalibacterium</taxon>
    </lineage>
</organism>
<dbReference type="Proteomes" id="UP000462091">
    <property type="component" value="Unassembled WGS sequence"/>
</dbReference>
<reference evidence="2 3" key="1">
    <citation type="journal article" date="2019" name="Nat. Med.">
        <title>A library of human gut bacterial isolates paired with longitudinal multiomics data enables mechanistic microbiome research.</title>
        <authorList>
            <person name="Poyet M."/>
            <person name="Groussin M."/>
            <person name="Gibbons S.M."/>
            <person name="Avila-Pacheco J."/>
            <person name="Jiang X."/>
            <person name="Kearney S.M."/>
            <person name="Perrotta A.R."/>
            <person name="Berdy B."/>
            <person name="Zhao S."/>
            <person name="Lieberman T.D."/>
            <person name="Swanson P.K."/>
            <person name="Smith M."/>
            <person name="Roesemann S."/>
            <person name="Alexander J.E."/>
            <person name="Rich S.A."/>
            <person name="Livny J."/>
            <person name="Vlamakis H."/>
            <person name="Clish C."/>
            <person name="Bullock K."/>
            <person name="Deik A."/>
            <person name="Scott J."/>
            <person name="Pierce K.A."/>
            <person name="Xavier R.J."/>
            <person name="Alm E.J."/>
        </authorList>
    </citation>
    <scope>NUCLEOTIDE SEQUENCE [LARGE SCALE GENOMIC DNA]</scope>
    <source>
        <strain evidence="2 3">BIOML-B1</strain>
    </source>
</reference>
<proteinExistence type="predicted"/>
<protein>
    <submittedName>
        <fullName evidence="2">Uncharacterized protein</fullName>
    </submittedName>
</protein>